<dbReference type="Proteomes" id="UP000887574">
    <property type="component" value="Unplaced"/>
</dbReference>
<evidence type="ECO:0000256" key="2">
    <source>
        <dbReference type="SAM" id="SignalP"/>
    </source>
</evidence>
<sequence length="403" mass="44623">MHRSVSSLIFWLLVINQIFFPAALLVANEEKDSCSDQKKRDYDKYLKESYVPKSDQEVKGTKYEAAVQFLDNEPAVFGNIFDLKNPETPPDARQFFLTSKSELDKIEMEICVKEDCTSQSITLCFPSKTTFGEQKSCGCKFDCNKLSNYLQFTQTEQLKMQIDSCDNPVNLESEKGSFAKGKCVKATWSLNEGRSNDDVRSQLSLEGKPVVFGDDIKEGCFYVKFPGLDLKLSGTPPFSGNTENPASNSTVVTFVGSAGFYTWLLLARFAFSSSNSSPSDDPANRPDAATCIAVSEEHSNHPPSEEKDNGRPVEYTARASTEENTFEIGRKKAAQEASRAKTSSKVTAQKKAEDARVKKVNANFNVNETSVDQTTSRVRETKPSIYNPTIGASTDAKSCQQTP</sequence>
<feature type="region of interest" description="Disordered" evidence="1">
    <location>
        <begin position="332"/>
        <end position="354"/>
    </location>
</feature>
<evidence type="ECO:0000313" key="4">
    <source>
        <dbReference type="WBParaSite" id="jg10200"/>
    </source>
</evidence>
<name>A0A915CLC6_9BILA</name>
<dbReference type="WBParaSite" id="jg10200">
    <property type="protein sequence ID" value="jg10200"/>
    <property type="gene ID" value="jg10200"/>
</dbReference>
<feature type="region of interest" description="Disordered" evidence="1">
    <location>
        <begin position="368"/>
        <end position="403"/>
    </location>
</feature>
<organism evidence="3 4">
    <name type="scientific">Ditylenchus dipsaci</name>
    <dbReference type="NCBI Taxonomy" id="166011"/>
    <lineage>
        <taxon>Eukaryota</taxon>
        <taxon>Metazoa</taxon>
        <taxon>Ecdysozoa</taxon>
        <taxon>Nematoda</taxon>
        <taxon>Chromadorea</taxon>
        <taxon>Rhabditida</taxon>
        <taxon>Tylenchina</taxon>
        <taxon>Tylenchomorpha</taxon>
        <taxon>Sphaerularioidea</taxon>
        <taxon>Anguinidae</taxon>
        <taxon>Anguininae</taxon>
        <taxon>Ditylenchus</taxon>
    </lineage>
</organism>
<protein>
    <submittedName>
        <fullName evidence="4">Uncharacterized protein</fullName>
    </submittedName>
</protein>
<evidence type="ECO:0000313" key="3">
    <source>
        <dbReference type="Proteomes" id="UP000887574"/>
    </source>
</evidence>
<proteinExistence type="predicted"/>
<feature type="chain" id="PRO_5037139242" evidence="2">
    <location>
        <begin position="28"/>
        <end position="403"/>
    </location>
</feature>
<keyword evidence="3" id="KW-1185">Reference proteome</keyword>
<feature type="signal peptide" evidence="2">
    <location>
        <begin position="1"/>
        <end position="27"/>
    </location>
</feature>
<keyword evidence="2" id="KW-0732">Signal</keyword>
<dbReference type="AlphaFoldDB" id="A0A915CLC6"/>
<reference evidence="4" key="1">
    <citation type="submission" date="2022-11" db="UniProtKB">
        <authorList>
            <consortium name="WormBaseParasite"/>
        </authorList>
    </citation>
    <scope>IDENTIFICATION</scope>
</reference>
<feature type="compositionally biased region" description="Polar residues" evidence="1">
    <location>
        <begin position="384"/>
        <end position="403"/>
    </location>
</feature>
<accession>A0A915CLC6</accession>
<evidence type="ECO:0000256" key="1">
    <source>
        <dbReference type="SAM" id="MobiDB-lite"/>
    </source>
</evidence>